<dbReference type="GO" id="GO:0032993">
    <property type="term" value="C:protein-DNA complex"/>
    <property type="evidence" value="ECO:0007669"/>
    <property type="project" value="TreeGrafter"/>
</dbReference>
<organism evidence="10 11">
    <name type="scientific">Kandleria vitulina DSM 20405</name>
    <dbReference type="NCBI Taxonomy" id="1410657"/>
    <lineage>
        <taxon>Bacteria</taxon>
        <taxon>Bacillati</taxon>
        <taxon>Bacillota</taxon>
        <taxon>Erysipelotrichia</taxon>
        <taxon>Erysipelotrichales</taxon>
        <taxon>Coprobacillaceae</taxon>
        <taxon>Kandleria</taxon>
    </lineage>
</organism>
<feature type="domain" description="Response regulatory" evidence="8">
    <location>
        <begin position="2"/>
        <end position="116"/>
    </location>
</feature>
<dbReference type="SMART" id="SM00448">
    <property type="entry name" value="REC"/>
    <property type="match status" value="1"/>
</dbReference>
<dbReference type="Pfam" id="PF00072">
    <property type="entry name" value="Response_reg"/>
    <property type="match status" value="1"/>
</dbReference>
<keyword evidence="11" id="KW-1185">Reference proteome</keyword>
<dbReference type="RefSeq" id="WP_029070546.1">
    <property type="nucleotide sequence ID" value="NZ_JNKN01000015.1"/>
</dbReference>
<name>A0A0R2HL94_9FIRM</name>
<dbReference type="InterPro" id="IPR001867">
    <property type="entry name" value="OmpR/PhoB-type_DNA-bd"/>
</dbReference>
<dbReference type="CDD" id="cd17625">
    <property type="entry name" value="REC_OmpR_DrrD-like"/>
    <property type="match status" value="1"/>
</dbReference>
<dbReference type="CDD" id="cd00383">
    <property type="entry name" value="trans_reg_C"/>
    <property type="match status" value="1"/>
</dbReference>
<feature type="DNA-binding region" description="OmpR/PhoB-type" evidence="7">
    <location>
        <begin position="124"/>
        <end position="222"/>
    </location>
</feature>
<evidence type="ECO:0000256" key="6">
    <source>
        <dbReference type="PROSITE-ProRule" id="PRU00169"/>
    </source>
</evidence>
<evidence type="ECO:0000313" key="10">
    <source>
        <dbReference type="EMBL" id="KRN50148.1"/>
    </source>
</evidence>
<feature type="modified residue" description="4-aspartylphosphate" evidence="6">
    <location>
        <position position="51"/>
    </location>
</feature>
<feature type="domain" description="OmpR/PhoB-type" evidence="9">
    <location>
        <begin position="124"/>
        <end position="222"/>
    </location>
</feature>
<sequence>MRLLLVEDEKSLSRALCSILEDNGYSVDPVYDGEDAIAFANSEIYDGIILDVMIPKKDGFEVLESIRKSGNMIPVLILSARSRVDDRVKGLDLGANDYLTKPFSPKELLARIRAMSRVKLAEPDTTLRVGNIILDKSTHELSSTAGNFHLANKEFQMMEQFMSHPKRVYSIDFFIEKIWGYESDAEQNLVWTYVSYLRKKLKVLHADVKIKAYRNTGYSLEPCDD</sequence>
<dbReference type="PANTHER" id="PTHR48111">
    <property type="entry name" value="REGULATOR OF RPOS"/>
    <property type="match status" value="1"/>
</dbReference>
<dbReference type="GO" id="GO:0005829">
    <property type="term" value="C:cytosol"/>
    <property type="evidence" value="ECO:0007669"/>
    <property type="project" value="TreeGrafter"/>
</dbReference>
<dbReference type="Pfam" id="PF00486">
    <property type="entry name" value="Trans_reg_C"/>
    <property type="match status" value="1"/>
</dbReference>
<evidence type="ECO:0000259" key="8">
    <source>
        <dbReference type="PROSITE" id="PS50110"/>
    </source>
</evidence>
<evidence type="ECO:0000256" key="7">
    <source>
        <dbReference type="PROSITE-ProRule" id="PRU01091"/>
    </source>
</evidence>
<gene>
    <name evidence="10" type="ORF">IV49_GL000387</name>
</gene>
<dbReference type="Gene3D" id="1.10.10.10">
    <property type="entry name" value="Winged helix-like DNA-binding domain superfamily/Winged helix DNA-binding domain"/>
    <property type="match status" value="1"/>
</dbReference>
<dbReference type="GO" id="GO:0006355">
    <property type="term" value="P:regulation of DNA-templated transcription"/>
    <property type="evidence" value="ECO:0007669"/>
    <property type="project" value="InterPro"/>
</dbReference>
<dbReference type="SMART" id="SM00862">
    <property type="entry name" value="Trans_reg_C"/>
    <property type="match status" value="1"/>
</dbReference>
<evidence type="ECO:0000256" key="5">
    <source>
        <dbReference type="ARBA" id="ARBA00023163"/>
    </source>
</evidence>
<dbReference type="SUPFAM" id="SSF52172">
    <property type="entry name" value="CheY-like"/>
    <property type="match status" value="1"/>
</dbReference>
<dbReference type="Gene3D" id="3.40.50.2300">
    <property type="match status" value="1"/>
</dbReference>
<dbReference type="GO" id="GO:0000156">
    <property type="term" value="F:phosphorelay response regulator activity"/>
    <property type="evidence" value="ECO:0007669"/>
    <property type="project" value="TreeGrafter"/>
</dbReference>
<keyword evidence="1 6" id="KW-0597">Phosphoprotein</keyword>
<dbReference type="Gene3D" id="6.10.250.690">
    <property type="match status" value="1"/>
</dbReference>
<dbReference type="InterPro" id="IPR001789">
    <property type="entry name" value="Sig_transdc_resp-reg_receiver"/>
</dbReference>
<dbReference type="Proteomes" id="UP000051841">
    <property type="component" value="Unassembled WGS sequence"/>
</dbReference>
<keyword evidence="3" id="KW-0805">Transcription regulation</keyword>
<dbReference type="EMBL" id="JQBL01000013">
    <property type="protein sequence ID" value="KRN50148.1"/>
    <property type="molecule type" value="Genomic_DNA"/>
</dbReference>
<dbReference type="PATRIC" id="fig|1410657.5.peg.411"/>
<keyword evidence="4 7" id="KW-0238">DNA-binding</keyword>
<reference evidence="10 11" key="1">
    <citation type="journal article" date="2015" name="Genome Announc.">
        <title>Expanding the biotechnology potential of lactobacilli through comparative genomics of 213 strains and associated genera.</title>
        <authorList>
            <person name="Sun Z."/>
            <person name="Harris H.M."/>
            <person name="McCann A."/>
            <person name="Guo C."/>
            <person name="Argimon S."/>
            <person name="Zhang W."/>
            <person name="Yang X."/>
            <person name="Jeffery I.B."/>
            <person name="Cooney J.C."/>
            <person name="Kagawa T.F."/>
            <person name="Liu W."/>
            <person name="Song Y."/>
            <person name="Salvetti E."/>
            <person name="Wrobel A."/>
            <person name="Rasinkangas P."/>
            <person name="Parkhill J."/>
            <person name="Rea M.C."/>
            <person name="O'Sullivan O."/>
            <person name="Ritari J."/>
            <person name="Douillard F.P."/>
            <person name="Paul Ross R."/>
            <person name="Yang R."/>
            <person name="Briner A.E."/>
            <person name="Felis G.E."/>
            <person name="de Vos W.M."/>
            <person name="Barrangou R."/>
            <person name="Klaenhammer T.R."/>
            <person name="Caufield P.W."/>
            <person name="Cui Y."/>
            <person name="Zhang H."/>
            <person name="O'Toole P.W."/>
        </authorList>
    </citation>
    <scope>NUCLEOTIDE SEQUENCE [LARGE SCALE GENOMIC DNA]</scope>
    <source>
        <strain evidence="10 11">DSM 20405</strain>
    </source>
</reference>
<accession>A0A0R2HL94</accession>
<evidence type="ECO:0000256" key="1">
    <source>
        <dbReference type="ARBA" id="ARBA00022553"/>
    </source>
</evidence>
<evidence type="ECO:0000313" key="11">
    <source>
        <dbReference type="Proteomes" id="UP000051841"/>
    </source>
</evidence>
<evidence type="ECO:0000256" key="3">
    <source>
        <dbReference type="ARBA" id="ARBA00023015"/>
    </source>
</evidence>
<comment type="caution">
    <text evidence="10">The sequence shown here is derived from an EMBL/GenBank/DDBJ whole genome shotgun (WGS) entry which is preliminary data.</text>
</comment>
<dbReference type="AlphaFoldDB" id="A0A0R2HL94"/>
<keyword evidence="5" id="KW-0804">Transcription</keyword>
<dbReference type="PROSITE" id="PS51755">
    <property type="entry name" value="OMPR_PHOB"/>
    <property type="match status" value="1"/>
</dbReference>
<dbReference type="PROSITE" id="PS50110">
    <property type="entry name" value="RESPONSE_REGULATORY"/>
    <property type="match status" value="1"/>
</dbReference>
<dbReference type="InterPro" id="IPR036388">
    <property type="entry name" value="WH-like_DNA-bd_sf"/>
</dbReference>
<evidence type="ECO:0000256" key="4">
    <source>
        <dbReference type="ARBA" id="ARBA00023125"/>
    </source>
</evidence>
<evidence type="ECO:0008006" key="12">
    <source>
        <dbReference type="Google" id="ProtNLM"/>
    </source>
</evidence>
<dbReference type="InterPro" id="IPR039420">
    <property type="entry name" value="WalR-like"/>
</dbReference>
<dbReference type="InterPro" id="IPR011006">
    <property type="entry name" value="CheY-like_superfamily"/>
</dbReference>
<keyword evidence="2" id="KW-0902">Two-component regulatory system</keyword>
<evidence type="ECO:0000256" key="2">
    <source>
        <dbReference type="ARBA" id="ARBA00023012"/>
    </source>
</evidence>
<proteinExistence type="predicted"/>
<dbReference type="PANTHER" id="PTHR48111:SF1">
    <property type="entry name" value="TWO-COMPONENT RESPONSE REGULATOR ORR33"/>
    <property type="match status" value="1"/>
</dbReference>
<protein>
    <recommendedName>
        <fullName evidence="12">Stage 0 sporulation protein A homolog</fullName>
    </recommendedName>
</protein>
<dbReference type="GO" id="GO:0000976">
    <property type="term" value="F:transcription cis-regulatory region binding"/>
    <property type="evidence" value="ECO:0007669"/>
    <property type="project" value="TreeGrafter"/>
</dbReference>
<evidence type="ECO:0000259" key="9">
    <source>
        <dbReference type="PROSITE" id="PS51755"/>
    </source>
</evidence>